<keyword evidence="2" id="KW-1185">Reference proteome</keyword>
<protein>
    <submittedName>
        <fullName evidence="1">Uncharacterized protein</fullName>
    </submittedName>
</protein>
<dbReference type="SUPFAM" id="SSF69118">
    <property type="entry name" value="AhpD-like"/>
    <property type="match status" value="1"/>
</dbReference>
<dbReference type="EMBL" id="CP060394">
    <property type="protein sequence ID" value="QNI30435.1"/>
    <property type="molecule type" value="Genomic_DNA"/>
</dbReference>
<dbReference type="RefSeq" id="WP_186740329.1">
    <property type="nucleotide sequence ID" value="NZ_CP060394.1"/>
</dbReference>
<gene>
    <name evidence="1" type="ORF">H7849_14865</name>
</gene>
<name>A0A7G8BD15_9BACT</name>
<dbReference type="InterPro" id="IPR029032">
    <property type="entry name" value="AhpD-like"/>
</dbReference>
<sequence>MTAARGHGAIDREIHDTVLIAAVFCMCNGYVDGLGTWAPEEPSIYRARAAEIVQHGYSVVTEVRRFRHFYA</sequence>
<organism evidence="1 2">
    <name type="scientific">Alloacidobacterium dinghuense</name>
    <dbReference type="NCBI Taxonomy" id="2763107"/>
    <lineage>
        <taxon>Bacteria</taxon>
        <taxon>Pseudomonadati</taxon>
        <taxon>Acidobacteriota</taxon>
        <taxon>Terriglobia</taxon>
        <taxon>Terriglobales</taxon>
        <taxon>Acidobacteriaceae</taxon>
        <taxon>Alloacidobacterium</taxon>
    </lineage>
</organism>
<accession>A0A7G8BD15</accession>
<dbReference type="Proteomes" id="UP000515312">
    <property type="component" value="Chromosome"/>
</dbReference>
<dbReference type="KEGG" id="adin:H7849_14865"/>
<evidence type="ECO:0000313" key="1">
    <source>
        <dbReference type="EMBL" id="QNI30435.1"/>
    </source>
</evidence>
<proteinExistence type="predicted"/>
<dbReference type="AlphaFoldDB" id="A0A7G8BD15"/>
<reference evidence="1 2" key="1">
    <citation type="submission" date="2020-08" db="EMBL/GenBank/DDBJ databases">
        <title>Edaphobacter telluris sp. nov. and Acidobacterium dinghuensis sp. nov., two acidobacteria isolated from forest soil.</title>
        <authorList>
            <person name="Fu J."/>
            <person name="Qiu L."/>
        </authorList>
    </citation>
    <scope>NUCLEOTIDE SEQUENCE [LARGE SCALE GENOMIC DNA]</scope>
    <source>
        <strain evidence="1">4Y35</strain>
    </source>
</reference>
<evidence type="ECO:0000313" key="2">
    <source>
        <dbReference type="Proteomes" id="UP000515312"/>
    </source>
</evidence>